<accession>A0A514D648</accession>
<dbReference type="Pfam" id="PF03863">
    <property type="entry name" value="Phage_mat-A"/>
    <property type="match status" value="1"/>
</dbReference>
<organism evidence="8">
    <name type="scientific">Leviviridae sp</name>
    <dbReference type="NCBI Taxonomy" id="2027243"/>
    <lineage>
        <taxon>Viruses</taxon>
        <taxon>Riboviria</taxon>
        <taxon>Orthornavirae</taxon>
        <taxon>Lenarviricota</taxon>
        <taxon>Leviviricetes</taxon>
        <taxon>Norzivirales</taxon>
        <taxon>Fiersviridae</taxon>
    </lineage>
</organism>
<evidence type="ECO:0000256" key="2">
    <source>
        <dbReference type="ARBA" id="ARBA00022581"/>
    </source>
</evidence>
<keyword evidence="3" id="KW-1161">Viral attachment to host cell</keyword>
<evidence type="ECO:0000256" key="1">
    <source>
        <dbReference type="ARBA" id="ARBA00004328"/>
    </source>
</evidence>
<dbReference type="GO" id="GO:0044423">
    <property type="term" value="C:virion component"/>
    <property type="evidence" value="ECO:0007669"/>
    <property type="project" value="UniProtKB-KW"/>
</dbReference>
<evidence type="ECO:0008006" key="9">
    <source>
        <dbReference type="Google" id="ProtNLM"/>
    </source>
</evidence>
<name>A0A514D648_9VIRU</name>
<evidence type="ECO:0000256" key="6">
    <source>
        <dbReference type="ARBA" id="ARBA00023296"/>
    </source>
</evidence>
<reference evidence="8" key="1">
    <citation type="submission" date="2019-05" db="EMBL/GenBank/DDBJ databases">
        <title>Metatranscriptomic reconstruction reveals RNA viruses with the potential to shape carbon cycling in soil.</title>
        <authorList>
            <person name="Starr E.P."/>
            <person name="Nuccio E."/>
            <person name="Pett-Ridge J."/>
            <person name="Banfield J.F."/>
            <person name="Firestone M.K."/>
        </authorList>
    </citation>
    <scope>NUCLEOTIDE SEQUENCE</scope>
    <source>
        <strain evidence="8">H1_Bulk_Litter_5_scaffold_963</strain>
    </source>
</reference>
<keyword evidence="4" id="KW-0946">Virion</keyword>
<gene>
    <name evidence="8" type="ORF">H1BulkLitter5963_000003</name>
</gene>
<dbReference type="EMBL" id="MN034581">
    <property type="protein sequence ID" value="QDH89075.1"/>
    <property type="molecule type" value="Genomic_RNA"/>
</dbReference>
<evidence type="ECO:0000256" key="5">
    <source>
        <dbReference type="ARBA" id="ARBA00023104"/>
    </source>
</evidence>
<keyword evidence="6" id="KW-1160">Virus entry into host cell</keyword>
<keyword evidence="2" id="KW-0945">Host-virus interaction</keyword>
<keyword evidence="5" id="KW-1175">Viral attachment to host cell pilus</keyword>
<comment type="similarity">
    <text evidence="7">Belongs to the Leviviricetes maturation protein family.</text>
</comment>
<proteinExistence type="inferred from homology"/>
<dbReference type="GO" id="GO:0039666">
    <property type="term" value="P:virion attachment to host cell pilus"/>
    <property type="evidence" value="ECO:0007669"/>
    <property type="project" value="UniProtKB-KW"/>
</dbReference>
<evidence type="ECO:0000256" key="4">
    <source>
        <dbReference type="ARBA" id="ARBA00022844"/>
    </source>
</evidence>
<evidence type="ECO:0000256" key="7">
    <source>
        <dbReference type="ARBA" id="ARBA00035110"/>
    </source>
</evidence>
<evidence type="ECO:0000313" key="8">
    <source>
        <dbReference type="EMBL" id="QDH89075.1"/>
    </source>
</evidence>
<evidence type="ECO:0000256" key="3">
    <source>
        <dbReference type="ARBA" id="ARBA00022804"/>
    </source>
</evidence>
<dbReference type="InterPro" id="IPR005563">
    <property type="entry name" value="A_protein"/>
</dbReference>
<sequence length="428" mass="47884">MFVPAPYRKTVGTTAASVTILLRDRATTYGSKDEAKALLFDFNKSNGSMSSLTRRLIMGSGRMPDRTFVPTAYQSNYRSVRSSGWAHQVLRKKTGGFMSQSHPMGLTGSFNAVGGDPSGLIDYYSSSIDPIAIYNRAVIGSNRNRCLVEAKNKLVQQKMDLAESLVDIVPTVLMVAERTLQVLSAVNHLRNRNWKAAARSLGISKSAAHYTTPAKAWLEYQYGWKPLVNDIFSGIEQCNQKMKESGAIVYATRRTSEPLFYSGHQPNLVWPEISSTAEAKTFCEVKFRGRINDATMAYLSGLQALNPLYAVWVATPFSFVADWFIPVGDWLSSMSSTMGLTFVSGYRSTKTWGWVRTSAPRKPFDSIQYEMVEEFGTPTLELGALWIDREKFISWPMSQLYFRFPFKSPERIASAVSLATTTSGHFRR</sequence>
<protein>
    <recommendedName>
        <fullName evidence="9">Maturation</fullName>
    </recommendedName>
</protein>
<comment type="subcellular location">
    <subcellularLocation>
        <location evidence="1">Virion</location>
    </subcellularLocation>
</comment>